<protein>
    <recommendedName>
        <fullName evidence="5">BHLH domain-containing protein</fullName>
    </recommendedName>
</protein>
<evidence type="ECO:0000256" key="2">
    <source>
        <dbReference type="ARBA" id="ARBA00023015"/>
    </source>
</evidence>
<dbReference type="GO" id="GO:0003700">
    <property type="term" value="F:DNA-binding transcription factor activity"/>
    <property type="evidence" value="ECO:0007669"/>
    <property type="project" value="InterPro"/>
</dbReference>
<dbReference type="PANTHER" id="PTHR46772">
    <property type="entry name" value="BHLH DOMAIN-CONTAINING PROTEIN"/>
    <property type="match status" value="1"/>
</dbReference>
<keyword evidence="3" id="KW-0804">Transcription</keyword>
<dbReference type="AlphaFoldDB" id="A0A811RDS5"/>
<evidence type="ECO:0000256" key="1">
    <source>
        <dbReference type="ARBA" id="ARBA00005510"/>
    </source>
</evidence>
<reference evidence="6" key="1">
    <citation type="submission" date="2020-10" db="EMBL/GenBank/DDBJ databases">
        <authorList>
            <person name="Han B."/>
            <person name="Lu T."/>
            <person name="Zhao Q."/>
            <person name="Huang X."/>
            <person name="Zhao Y."/>
        </authorList>
    </citation>
    <scope>NUCLEOTIDE SEQUENCE</scope>
</reference>
<dbReference type="InterPro" id="IPR011598">
    <property type="entry name" value="bHLH_dom"/>
</dbReference>
<comment type="caution">
    <text evidence="6">The sequence shown here is derived from an EMBL/GenBank/DDBJ whole genome shotgun (WGS) entry which is preliminary data.</text>
</comment>
<dbReference type="OrthoDB" id="1927122at2759"/>
<dbReference type="Pfam" id="PF00010">
    <property type="entry name" value="HLH"/>
    <property type="match status" value="1"/>
</dbReference>
<keyword evidence="7" id="KW-1185">Reference proteome</keyword>
<feature type="region of interest" description="Disordered" evidence="4">
    <location>
        <begin position="1"/>
        <end position="36"/>
    </location>
</feature>
<dbReference type="GO" id="GO:0009960">
    <property type="term" value="P:endosperm development"/>
    <property type="evidence" value="ECO:0007669"/>
    <property type="project" value="InterPro"/>
</dbReference>
<dbReference type="InterPro" id="IPR044278">
    <property type="entry name" value="BHLH95-like"/>
</dbReference>
<dbReference type="SMART" id="SM00353">
    <property type="entry name" value="HLH"/>
    <property type="match status" value="1"/>
</dbReference>
<accession>A0A811RDS5</accession>
<dbReference type="Gene3D" id="4.10.280.10">
    <property type="entry name" value="Helix-loop-helix DNA-binding domain"/>
    <property type="match status" value="1"/>
</dbReference>
<dbReference type="PROSITE" id="PS50888">
    <property type="entry name" value="BHLH"/>
    <property type="match status" value="1"/>
</dbReference>
<dbReference type="GO" id="GO:0046983">
    <property type="term" value="F:protein dimerization activity"/>
    <property type="evidence" value="ECO:0007669"/>
    <property type="project" value="InterPro"/>
</dbReference>
<dbReference type="Proteomes" id="UP000604825">
    <property type="component" value="Unassembled WGS sequence"/>
</dbReference>
<feature type="domain" description="BHLH" evidence="5">
    <location>
        <begin position="23"/>
        <end position="73"/>
    </location>
</feature>
<dbReference type="InterPro" id="IPR036638">
    <property type="entry name" value="HLH_DNA-bd_sf"/>
</dbReference>
<dbReference type="CDD" id="cd00083">
    <property type="entry name" value="bHLH_SF"/>
    <property type="match status" value="1"/>
</dbReference>
<evidence type="ECO:0000256" key="4">
    <source>
        <dbReference type="SAM" id="MobiDB-lite"/>
    </source>
</evidence>
<proteinExistence type="inferred from homology"/>
<name>A0A811RDS5_9POAL</name>
<evidence type="ECO:0000313" key="6">
    <source>
        <dbReference type="EMBL" id="CAD6268107.1"/>
    </source>
</evidence>
<organism evidence="6 7">
    <name type="scientific">Miscanthus lutarioriparius</name>
    <dbReference type="NCBI Taxonomy" id="422564"/>
    <lineage>
        <taxon>Eukaryota</taxon>
        <taxon>Viridiplantae</taxon>
        <taxon>Streptophyta</taxon>
        <taxon>Embryophyta</taxon>
        <taxon>Tracheophyta</taxon>
        <taxon>Spermatophyta</taxon>
        <taxon>Magnoliopsida</taxon>
        <taxon>Liliopsida</taxon>
        <taxon>Poales</taxon>
        <taxon>Poaceae</taxon>
        <taxon>PACMAD clade</taxon>
        <taxon>Panicoideae</taxon>
        <taxon>Andropogonodae</taxon>
        <taxon>Andropogoneae</taxon>
        <taxon>Saccharinae</taxon>
        <taxon>Miscanthus</taxon>
    </lineage>
</organism>
<comment type="similarity">
    <text evidence="1">Belongs to the bHLH protein family.</text>
</comment>
<keyword evidence="2" id="KW-0805">Transcription regulation</keyword>
<gene>
    <name evidence="6" type="ORF">NCGR_LOCUS51412</name>
</gene>
<evidence type="ECO:0000259" key="5">
    <source>
        <dbReference type="PROSITE" id="PS50888"/>
    </source>
</evidence>
<dbReference type="PANTHER" id="PTHR46772:SF4">
    <property type="entry name" value="OS01G0518300 PROTEIN"/>
    <property type="match status" value="1"/>
</dbReference>
<evidence type="ECO:0000256" key="3">
    <source>
        <dbReference type="ARBA" id="ARBA00023163"/>
    </source>
</evidence>
<dbReference type="SUPFAM" id="SSF47459">
    <property type="entry name" value="HLH, helix-loop-helix DNA-binding domain"/>
    <property type="match status" value="1"/>
</dbReference>
<evidence type="ECO:0000313" key="7">
    <source>
        <dbReference type="Proteomes" id="UP000604825"/>
    </source>
</evidence>
<sequence>MAHEHPLALSLPPPAKGKEEASPWATPTAEAERARRRHMSRLYAELGAQLPGMPPRASMARILEDAIAYVGVLRATVAGLEARAAFARAARTAAPTGAGAGAAEVLVAGKASCFAVRLPEARRQGVLTRVLEVFRRHGVPVLAATVTSDGGEAAVTVTTAPVPPRFLQGIQQDIRSSIA</sequence>
<dbReference type="EMBL" id="CAJGYO010000014">
    <property type="protein sequence ID" value="CAD6268107.1"/>
    <property type="molecule type" value="Genomic_DNA"/>
</dbReference>